<accession>A0A378WVB4</accession>
<sequence>MMIPDWIKSVLGENPSSLAEERLAAWVTWLNPISEEMPTGSDISYEDDFETVKSELAKLSGIDVGLIIRLSEQLLKEQAKDLRVGAYYAYAKLRDEGLAGFSDGLELICGLLSSFGNEVWPKKPQQRYTALSWLMGNRTLDVLETLEIDNEDIFKRILSSLVLLQNLCMSWDEGARPGFGAVLEKFEQASLRLKKASASDSSSQSSAVDDLDHAQNRPISSANEANTAGSLPSPVATISSSKMLLDQTRVIAVFLRQQENGYWSACKMIRAVRWGALNSSPPAVDGKTRLKAPRTDVVANLARLEKEENWLDLLEKVEAAFLEGANHYWLDLQYYAWKAQVSLGGVYSSQTTSFLADFSSFLERCDGVAGLMFDDGMAFASDNVLEWIEKQVLKSTQPSSNPQQSSQTMDLIASEENNQYEEAVTMAAASGVEAAMAWLSDHPKLQHGKFLCHKLLMMAKLADAYQKNEWALHLLDRAVNEMQGMPVEVWDKDFAFDLYNLQCSFLQAKAKRKDAQHEKSKIIEKIGDLQNRLVKLDAAKALITLY</sequence>
<dbReference type="InterPro" id="IPR017739">
    <property type="entry name" value="T6SS-assoc_VCA0119"/>
</dbReference>
<dbReference type="EMBL" id="UGRS01000002">
    <property type="protein sequence ID" value="SUA44293.1"/>
    <property type="molecule type" value="Genomic_DNA"/>
</dbReference>
<name>A0A378WVB4_9NEIS</name>
<evidence type="ECO:0000313" key="2">
    <source>
        <dbReference type="EMBL" id="SUA44293.1"/>
    </source>
</evidence>
<dbReference type="OrthoDB" id="1522895at2"/>
<dbReference type="Pfam" id="PF06812">
    <property type="entry name" value="ImpA_N"/>
    <property type="match status" value="1"/>
</dbReference>
<dbReference type="InterPro" id="IPR010657">
    <property type="entry name" value="ImpA_N"/>
</dbReference>
<dbReference type="Pfam" id="PF16989">
    <property type="entry name" value="T6SS_VasJ"/>
    <property type="match status" value="1"/>
</dbReference>
<reference evidence="2 3" key="1">
    <citation type="submission" date="2018-06" db="EMBL/GenBank/DDBJ databases">
        <authorList>
            <consortium name="Pathogen Informatics"/>
            <person name="Doyle S."/>
        </authorList>
    </citation>
    <scope>NUCLEOTIDE SEQUENCE [LARGE SCALE GENOMIC DNA]</scope>
    <source>
        <strain evidence="2 3">NCTC12229</strain>
    </source>
</reference>
<dbReference type="Proteomes" id="UP000254055">
    <property type="component" value="Unassembled WGS sequence"/>
</dbReference>
<dbReference type="PANTHER" id="PTHR37024:SF5">
    <property type="entry name" value="IMPA N-TERMINAL DOMAIN-CONTAINING PROTEIN"/>
    <property type="match status" value="1"/>
</dbReference>
<evidence type="ECO:0000259" key="1">
    <source>
        <dbReference type="Pfam" id="PF06812"/>
    </source>
</evidence>
<gene>
    <name evidence="2" type="ORF">NCTC12229_01778</name>
</gene>
<evidence type="ECO:0000313" key="3">
    <source>
        <dbReference type="Proteomes" id="UP000254055"/>
    </source>
</evidence>
<dbReference type="RefSeq" id="WP_115134367.1">
    <property type="nucleotide sequence ID" value="NZ_UGRS01000002.1"/>
</dbReference>
<dbReference type="AlphaFoldDB" id="A0A378WVB4"/>
<dbReference type="PANTHER" id="PTHR37024">
    <property type="entry name" value="TYPE VI SECRETION SYSTEM DUF2094 AND IMPA-RELATED DOMAIN PROTEIN"/>
    <property type="match status" value="1"/>
</dbReference>
<feature type="domain" description="ImpA N-terminal" evidence="1">
    <location>
        <begin position="30"/>
        <end position="135"/>
    </location>
</feature>
<dbReference type="NCBIfam" id="TIGR03362">
    <property type="entry name" value="VI_chp_7"/>
    <property type="match status" value="1"/>
</dbReference>
<organism evidence="2 3">
    <name type="scientific">Neisseria zoodegmatis</name>
    <dbReference type="NCBI Taxonomy" id="326523"/>
    <lineage>
        <taxon>Bacteria</taxon>
        <taxon>Pseudomonadati</taxon>
        <taxon>Pseudomonadota</taxon>
        <taxon>Betaproteobacteria</taxon>
        <taxon>Neisseriales</taxon>
        <taxon>Neisseriaceae</taxon>
        <taxon>Neisseria</taxon>
    </lineage>
</organism>
<protein>
    <submittedName>
        <fullName evidence="2">Uncharacterized protein conserved in bacteria</fullName>
    </submittedName>
</protein>
<proteinExistence type="predicted"/>